<dbReference type="InterPro" id="IPR019799">
    <property type="entry name" value="Glyco_hydro_22_CS"/>
</dbReference>
<dbReference type="EMBL" id="JAUPFM010000021">
    <property type="protein sequence ID" value="KAK2817514.1"/>
    <property type="molecule type" value="Genomic_DNA"/>
</dbReference>
<accession>A0AA88LIE6</accession>
<dbReference type="GO" id="GO:0003796">
    <property type="term" value="F:lysozyme activity"/>
    <property type="evidence" value="ECO:0007669"/>
    <property type="project" value="TreeGrafter"/>
</dbReference>
<dbReference type="AlphaFoldDB" id="A0AA88LIE6"/>
<protein>
    <recommendedName>
        <fullName evidence="4">Glycosyl hydrolases family 22 (GH22) domain-containing protein</fullName>
    </recommendedName>
</protein>
<keyword evidence="6" id="KW-1185">Reference proteome</keyword>
<feature type="region of interest" description="Disordered" evidence="2">
    <location>
        <begin position="56"/>
        <end position="215"/>
    </location>
</feature>
<evidence type="ECO:0000259" key="4">
    <source>
        <dbReference type="PROSITE" id="PS00128"/>
    </source>
</evidence>
<feature type="domain" description="Glycosyl hydrolases family 22 (GH22)" evidence="4">
    <location>
        <begin position="245"/>
        <end position="263"/>
    </location>
</feature>
<dbReference type="Gene3D" id="1.10.530.10">
    <property type="match status" value="1"/>
</dbReference>
<feature type="compositionally biased region" description="Basic and acidic residues" evidence="2">
    <location>
        <begin position="170"/>
        <end position="182"/>
    </location>
</feature>
<evidence type="ECO:0000256" key="3">
    <source>
        <dbReference type="SAM" id="SignalP"/>
    </source>
</evidence>
<evidence type="ECO:0000256" key="1">
    <source>
        <dbReference type="ARBA" id="ARBA00023157"/>
    </source>
</evidence>
<feature type="signal peptide" evidence="3">
    <location>
        <begin position="1"/>
        <end position="19"/>
    </location>
</feature>
<dbReference type="InterPro" id="IPR023346">
    <property type="entry name" value="Lysozyme-like_dom_sf"/>
</dbReference>
<comment type="caution">
    <text evidence="5">The sequence shown here is derived from an EMBL/GenBank/DDBJ whole genome shotgun (WGS) entry which is preliminary data.</text>
</comment>
<proteinExistence type="predicted"/>
<keyword evidence="1" id="KW-1015">Disulfide bond</keyword>
<organism evidence="5 6">
    <name type="scientific">Channa striata</name>
    <name type="common">Snakehead murrel</name>
    <name type="synonym">Ophicephalus striatus</name>
    <dbReference type="NCBI Taxonomy" id="64152"/>
    <lineage>
        <taxon>Eukaryota</taxon>
        <taxon>Metazoa</taxon>
        <taxon>Chordata</taxon>
        <taxon>Craniata</taxon>
        <taxon>Vertebrata</taxon>
        <taxon>Euteleostomi</taxon>
        <taxon>Actinopterygii</taxon>
        <taxon>Neopterygii</taxon>
        <taxon>Teleostei</taxon>
        <taxon>Neoteleostei</taxon>
        <taxon>Acanthomorphata</taxon>
        <taxon>Anabantaria</taxon>
        <taxon>Anabantiformes</taxon>
        <taxon>Channoidei</taxon>
        <taxon>Channidae</taxon>
        <taxon>Channa</taxon>
    </lineage>
</organism>
<feature type="compositionally biased region" description="Basic and acidic residues" evidence="2">
    <location>
        <begin position="130"/>
        <end position="147"/>
    </location>
</feature>
<evidence type="ECO:0000313" key="5">
    <source>
        <dbReference type="EMBL" id="KAK2817514.1"/>
    </source>
</evidence>
<dbReference type="InterPro" id="IPR001916">
    <property type="entry name" value="Glyco_hydro_22"/>
</dbReference>
<dbReference type="Proteomes" id="UP001187415">
    <property type="component" value="Unassembled WGS sequence"/>
</dbReference>
<keyword evidence="3" id="KW-0732">Signal</keyword>
<feature type="compositionally biased region" description="Basic and acidic residues" evidence="2">
    <location>
        <begin position="94"/>
        <end position="111"/>
    </location>
</feature>
<gene>
    <name evidence="5" type="ORF">Q5P01_025705</name>
</gene>
<dbReference type="PANTHER" id="PTHR11407:SF69">
    <property type="entry name" value="LYSOZYME C, MILK ISOZYME"/>
    <property type="match status" value="1"/>
</dbReference>
<feature type="compositionally biased region" description="Basic and acidic residues" evidence="2">
    <location>
        <begin position="60"/>
        <end position="75"/>
    </location>
</feature>
<name>A0AA88LIE6_CHASR</name>
<reference evidence="5" key="1">
    <citation type="submission" date="2023-07" db="EMBL/GenBank/DDBJ databases">
        <title>Chromosome-level Genome Assembly of Striped Snakehead (Channa striata).</title>
        <authorList>
            <person name="Liu H."/>
        </authorList>
    </citation>
    <scope>NUCLEOTIDE SEQUENCE</scope>
    <source>
        <strain evidence="5">Gz</strain>
        <tissue evidence="5">Muscle</tissue>
    </source>
</reference>
<dbReference type="PROSITE" id="PS00128">
    <property type="entry name" value="GLYCOSYL_HYDROL_F22_1"/>
    <property type="match status" value="1"/>
</dbReference>
<dbReference type="SUPFAM" id="SSF53955">
    <property type="entry name" value="Lysozyme-like"/>
    <property type="match status" value="1"/>
</dbReference>
<dbReference type="PANTHER" id="PTHR11407">
    <property type="entry name" value="LYSOZYME C"/>
    <property type="match status" value="1"/>
</dbReference>
<dbReference type="Pfam" id="PF00062">
    <property type="entry name" value="Lys"/>
    <property type="match status" value="1"/>
</dbReference>
<sequence length="272" mass="30506">MKVLAVFLLAVLGCSLTEGRVYTRCELRNQLQQVFNSLPPKTLPNGVNVDDLVTKNSQSRKPENPEKHSGHDHPSPHGGRHKRHLENQPPADSQSHKPENPEQHSGHDHPSPHGGRHKRHLENQPPADSQSHKPENPEQHSGHDHSSPHGGRHKRHVENQNAQGQAPADSESRKPENPEKHSGHNHPTPHGGRHRRDVESQYSQGQASEYPEQNKDSTKCTLFGIFQFSNHIACTNNDIKSQNICKTNCTNFLDDDLSQDIDCLVKLISTLR</sequence>
<evidence type="ECO:0000256" key="2">
    <source>
        <dbReference type="SAM" id="MobiDB-lite"/>
    </source>
</evidence>
<feature type="chain" id="PRO_5041665472" description="Glycosyl hydrolases family 22 (GH22) domain-containing protein" evidence="3">
    <location>
        <begin position="20"/>
        <end position="272"/>
    </location>
</feature>
<evidence type="ECO:0000313" key="6">
    <source>
        <dbReference type="Proteomes" id="UP001187415"/>
    </source>
</evidence>